<gene>
    <name evidence="2" type="ORF">CVU83_01765</name>
</gene>
<reference evidence="2 3" key="1">
    <citation type="journal article" date="2017" name="ISME J.">
        <title>Potential for microbial H2 and metal transformations associated with novel bacteria and archaea in deep terrestrial subsurface sediments.</title>
        <authorList>
            <person name="Hernsdorf A.W."/>
            <person name="Amano Y."/>
            <person name="Miyakawa K."/>
            <person name="Ise K."/>
            <person name="Suzuki Y."/>
            <person name="Anantharaman K."/>
            <person name="Probst A."/>
            <person name="Burstein D."/>
            <person name="Thomas B.C."/>
            <person name="Banfield J.F."/>
        </authorList>
    </citation>
    <scope>NUCLEOTIDE SEQUENCE [LARGE SCALE GENOMIC DNA]</scope>
    <source>
        <strain evidence="2">HGW-Falkowbacteria-2</strain>
    </source>
</reference>
<keyword evidence="1" id="KW-0175">Coiled coil</keyword>
<evidence type="ECO:0000256" key="1">
    <source>
        <dbReference type="SAM" id="Coils"/>
    </source>
</evidence>
<name>A0A2N2E112_9BACT</name>
<proteinExistence type="predicted"/>
<dbReference type="EMBL" id="PHAH01000018">
    <property type="protein sequence ID" value="PKM88419.1"/>
    <property type="molecule type" value="Genomic_DNA"/>
</dbReference>
<dbReference type="Proteomes" id="UP000233325">
    <property type="component" value="Unassembled WGS sequence"/>
</dbReference>
<dbReference type="AlphaFoldDB" id="A0A2N2E112"/>
<comment type="caution">
    <text evidence="2">The sequence shown here is derived from an EMBL/GenBank/DDBJ whole genome shotgun (WGS) entry which is preliminary data.</text>
</comment>
<accession>A0A2N2E112</accession>
<organism evidence="2 3">
    <name type="scientific">Candidatus Falkowbacteria bacterium HGW-Falkowbacteria-2</name>
    <dbReference type="NCBI Taxonomy" id="2013769"/>
    <lineage>
        <taxon>Bacteria</taxon>
        <taxon>Candidatus Falkowiibacteriota</taxon>
    </lineage>
</organism>
<feature type="coiled-coil region" evidence="1">
    <location>
        <begin position="26"/>
        <end position="56"/>
    </location>
</feature>
<sequence length="135" mass="15558">MALQLQLVYTKADEQRNQLAILKHSIKDQLESLQEYQEVIEDLEALRLKKKKIIENVLADNKKDVDEIDRLTLDLKSQKQLISDVALKDYLDGKKVEVVKANGAILEPVFSVKFIKTGEYIKPEKTPIPERLNLE</sequence>
<protein>
    <submittedName>
        <fullName evidence="2">Uncharacterized protein</fullName>
    </submittedName>
</protein>
<evidence type="ECO:0000313" key="2">
    <source>
        <dbReference type="EMBL" id="PKM88419.1"/>
    </source>
</evidence>
<evidence type="ECO:0000313" key="3">
    <source>
        <dbReference type="Proteomes" id="UP000233325"/>
    </source>
</evidence>